<organism evidence="2 3">
    <name type="scientific">Temnothorax longispinosus</name>
    <dbReference type="NCBI Taxonomy" id="300112"/>
    <lineage>
        <taxon>Eukaryota</taxon>
        <taxon>Metazoa</taxon>
        <taxon>Ecdysozoa</taxon>
        <taxon>Arthropoda</taxon>
        <taxon>Hexapoda</taxon>
        <taxon>Insecta</taxon>
        <taxon>Pterygota</taxon>
        <taxon>Neoptera</taxon>
        <taxon>Endopterygota</taxon>
        <taxon>Hymenoptera</taxon>
        <taxon>Apocrita</taxon>
        <taxon>Aculeata</taxon>
        <taxon>Formicoidea</taxon>
        <taxon>Formicidae</taxon>
        <taxon>Myrmicinae</taxon>
        <taxon>Temnothorax</taxon>
    </lineage>
</organism>
<gene>
    <name evidence="2" type="ORF">DBV15_07607</name>
</gene>
<evidence type="ECO:0000313" key="3">
    <source>
        <dbReference type="Proteomes" id="UP000310200"/>
    </source>
</evidence>
<feature type="region of interest" description="Disordered" evidence="1">
    <location>
        <begin position="1"/>
        <end position="32"/>
    </location>
</feature>
<feature type="compositionally biased region" description="Basic and acidic residues" evidence="1">
    <location>
        <begin position="1"/>
        <end position="12"/>
    </location>
</feature>
<feature type="non-terminal residue" evidence="2">
    <location>
        <position position="94"/>
    </location>
</feature>
<dbReference type="Proteomes" id="UP000310200">
    <property type="component" value="Unassembled WGS sequence"/>
</dbReference>
<evidence type="ECO:0000256" key="1">
    <source>
        <dbReference type="SAM" id="MobiDB-lite"/>
    </source>
</evidence>
<comment type="caution">
    <text evidence="2">The sequence shown here is derived from an EMBL/GenBank/DDBJ whole genome shotgun (WGS) entry which is preliminary data.</text>
</comment>
<dbReference type="AlphaFoldDB" id="A0A4S2KEW5"/>
<dbReference type="EMBL" id="QBLH01002623">
    <property type="protein sequence ID" value="TGZ47921.1"/>
    <property type="molecule type" value="Genomic_DNA"/>
</dbReference>
<sequence length="94" mass="10296">MKRKAANERVSDDDGGGGAGQPSRPSRRGQRHCSNASFASFDTFTENYATAIDATVVSSTFFGSLQNRSIAAPFWRIFLAQRPACLRECVILDH</sequence>
<keyword evidence="3" id="KW-1185">Reference proteome</keyword>
<reference evidence="2 3" key="1">
    <citation type="journal article" date="2019" name="Philos. Trans. R. Soc. Lond., B, Biol. Sci.">
        <title>Ant behaviour and brain gene expression of defending hosts depend on the ecological success of the intruding social parasite.</title>
        <authorList>
            <person name="Kaur R."/>
            <person name="Stoldt M."/>
            <person name="Jongepier E."/>
            <person name="Feldmeyer B."/>
            <person name="Menzel F."/>
            <person name="Bornberg-Bauer E."/>
            <person name="Foitzik S."/>
        </authorList>
    </citation>
    <scope>NUCLEOTIDE SEQUENCE [LARGE SCALE GENOMIC DNA]</scope>
    <source>
        <tissue evidence="2">Whole body</tissue>
    </source>
</reference>
<evidence type="ECO:0000313" key="2">
    <source>
        <dbReference type="EMBL" id="TGZ47921.1"/>
    </source>
</evidence>
<proteinExistence type="predicted"/>
<protein>
    <submittedName>
        <fullName evidence="2">Uncharacterized protein</fullName>
    </submittedName>
</protein>
<name>A0A4S2KEW5_9HYME</name>
<accession>A0A4S2KEW5</accession>